<dbReference type="Pfam" id="PF02984">
    <property type="entry name" value="Cyclin_C"/>
    <property type="match status" value="1"/>
</dbReference>
<dbReference type="SMART" id="SM00385">
    <property type="entry name" value="CYCLIN"/>
    <property type="match status" value="1"/>
</dbReference>
<feature type="region of interest" description="Disordered" evidence="5">
    <location>
        <begin position="475"/>
        <end position="494"/>
    </location>
</feature>
<name>A0ABP1Q2E4_9HEXA</name>
<feature type="region of interest" description="Disordered" evidence="5">
    <location>
        <begin position="131"/>
        <end position="166"/>
    </location>
</feature>
<organism evidence="8 9">
    <name type="scientific">Orchesella dallaii</name>
    <dbReference type="NCBI Taxonomy" id="48710"/>
    <lineage>
        <taxon>Eukaryota</taxon>
        <taxon>Metazoa</taxon>
        <taxon>Ecdysozoa</taxon>
        <taxon>Arthropoda</taxon>
        <taxon>Hexapoda</taxon>
        <taxon>Collembola</taxon>
        <taxon>Entomobryomorpha</taxon>
        <taxon>Entomobryoidea</taxon>
        <taxon>Orchesellidae</taxon>
        <taxon>Orchesellinae</taxon>
        <taxon>Orchesella</taxon>
    </lineage>
</organism>
<dbReference type="InterPro" id="IPR039361">
    <property type="entry name" value="Cyclin"/>
</dbReference>
<feature type="domain" description="Cyclin C-terminal" evidence="7">
    <location>
        <begin position="305"/>
        <end position="457"/>
    </location>
</feature>
<feature type="region of interest" description="Disordered" evidence="5">
    <location>
        <begin position="1"/>
        <end position="119"/>
    </location>
</feature>
<comment type="similarity">
    <text evidence="4">Belongs to the cyclin family.</text>
</comment>
<dbReference type="InterPro" id="IPR013763">
    <property type="entry name" value="Cyclin-like_dom"/>
</dbReference>
<proteinExistence type="inferred from homology"/>
<accession>A0ABP1Q2E4</accession>
<dbReference type="PROSITE" id="PS00292">
    <property type="entry name" value="CYCLINS"/>
    <property type="match status" value="1"/>
</dbReference>
<gene>
    <name evidence="8" type="ORF">ODALV1_LOCUS6550</name>
</gene>
<evidence type="ECO:0000256" key="2">
    <source>
        <dbReference type="ARBA" id="ARBA00023127"/>
    </source>
</evidence>
<keyword evidence="9" id="KW-1185">Reference proteome</keyword>
<dbReference type="InterPro" id="IPR006671">
    <property type="entry name" value="Cyclin_N"/>
</dbReference>
<sequence length="494" mass="55514">MLTRSHCSYTSEMRKSLPAALNKTQSRKRKSTVLQDGDGMSEEGYVRDLRYEASGGDSEQFTRRTLRRRSCNSRSSSRSSYSDFRKPGDVDSSSSISSTCSSSTVSTTRRSRYSKKPDSDAESFLSTLSIDDSLSGRSTPPRSKVSRCSNGAPAKALVDPSRPSPLPPVTFGDHKQIWEMMCLTDGKYMKDANLFKNHPVLTSQMRSILLDWIMDVCEAYHLHRETLYLAVDYLDRYLATQNNVLKNHLQLIGITCLFLAAKMEEIYPPKLKTFAYVTDGACSESEILDMELVVTKALKWKLTPMTPCNWVNVYLQIISILAKKSYHTRSTSDAIRSFRDNKDAKGEDKNLTKVRYEGVDFVRAIRIIDLTILDVHSLQFTSSLLAASAVYHTKGRTAAMLASGFSWEQIAPCAHWMAPFATAVRKNDVPDVLPSIENVPDEMRHLIHSHCVSLELLEKAHLLASTNKVCSPLAHSGEIVTPPRSGEKHRRRNR</sequence>
<evidence type="ECO:0000256" key="5">
    <source>
        <dbReference type="SAM" id="MobiDB-lite"/>
    </source>
</evidence>
<dbReference type="InterPro" id="IPR004367">
    <property type="entry name" value="Cyclin_C-dom"/>
</dbReference>
<dbReference type="Proteomes" id="UP001642540">
    <property type="component" value="Unassembled WGS sequence"/>
</dbReference>
<dbReference type="SUPFAM" id="SSF47954">
    <property type="entry name" value="Cyclin-like"/>
    <property type="match status" value="2"/>
</dbReference>
<feature type="compositionally biased region" description="Low complexity" evidence="5">
    <location>
        <begin position="72"/>
        <end position="82"/>
    </location>
</feature>
<feature type="domain" description="Cyclin-like" evidence="6">
    <location>
        <begin position="211"/>
        <end position="296"/>
    </location>
</feature>
<keyword evidence="2 4" id="KW-0195">Cyclin</keyword>
<reference evidence="8 9" key="1">
    <citation type="submission" date="2024-08" db="EMBL/GenBank/DDBJ databases">
        <authorList>
            <person name="Cucini C."/>
            <person name="Frati F."/>
        </authorList>
    </citation>
    <scope>NUCLEOTIDE SEQUENCE [LARGE SCALE GENOMIC DNA]</scope>
</reference>
<dbReference type="Gene3D" id="1.10.472.10">
    <property type="entry name" value="Cyclin-like"/>
    <property type="match status" value="2"/>
</dbReference>
<evidence type="ECO:0008006" key="10">
    <source>
        <dbReference type="Google" id="ProtNLM"/>
    </source>
</evidence>
<feature type="compositionally biased region" description="Low complexity" evidence="5">
    <location>
        <begin position="92"/>
        <end position="108"/>
    </location>
</feature>
<dbReference type="InterPro" id="IPR048258">
    <property type="entry name" value="Cyclins_cyclin-box"/>
</dbReference>
<evidence type="ECO:0000313" key="9">
    <source>
        <dbReference type="Proteomes" id="UP001642540"/>
    </source>
</evidence>
<feature type="compositionally biased region" description="Polar residues" evidence="5">
    <location>
        <begin position="131"/>
        <end position="149"/>
    </location>
</feature>
<keyword evidence="1" id="KW-0132">Cell division</keyword>
<evidence type="ECO:0000313" key="8">
    <source>
        <dbReference type="EMBL" id="CAL8086818.1"/>
    </source>
</evidence>
<evidence type="ECO:0000259" key="7">
    <source>
        <dbReference type="SMART" id="SM01332"/>
    </source>
</evidence>
<feature type="compositionally biased region" description="Polar residues" evidence="5">
    <location>
        <begin position="1"/>
        <end position="11"/>
    </location>
</feature>
<dbReference type="CDD" id="cd20520">
    <property type="entry name" value="CYCLIN_CCNE_rpt2"/>
    <property type="match status" value="1"/>
</dbReference>
<evidence type="ECO:0000256" key="3">
    <source>
        <dbReference type="ARBA" id="ARBA00023306"/>
    </source>
</evidence>
<dbReference type="EMBL" id="CAXLJM020000020">
    <property type="protein sequence ID" value="CAL8086818.1"/>
    <property type="molecule type" value="Genomic_DNA"/>
</dbReference>
<dbReference type="Pfam" id="PF00134">
    <property type="entry name" value="Cyclin_N"/>
    <property type="match status" value="1"/>
</dbReference>
<evidence type="ECO:0000259" key="6">
    <source>
        <dbReference type="SMART" id="SM00385"/>
    </source>
</evidence>
<evidence type="ECO:0000256" key="1">
    <source>
        <dbReference type="ARBA" id="ARBA00022618"/>
    </source>
</evidence>
<protein>
    <recommendedName>
        <fullName evidence="10">G1/S-specific cyclin-E</fullName>
    </recommendedName>
</protein>
<dbReference type="PANTHER" id="PTHR10177">
    <property type="entry name" value="CYCLINS"/>
    <property type="match status" value="1"/>
</dbReference>
<keyword evidence="3" id="KW-0131">Cell cycle</keyword>
<evidence type="ECO:0000256" key="4">
    <source>
        <dbReference type="RuleBase" id="RU000383"/>
    </source>
</evidence>
<comment type="caution">
    <text evidence="8">The sequence shown here is derived from an EMBL/GenBank/DDBJ whole genome shotgun (WGS) entry which is preliminary data.</text>
</comment>
<dbReference type="SMART" id="SM01332">
    <property type="entry name" value="Cyclin_C"/>
    <property type="match status" value="1"/>
</dbReference>
<dbReference type="InterPro" id="IPR036915">
    <property type="entry name" value="Cyclin-like_sf"/>
</dbReference>